<dbReference type="STRING" id="333673.A0A3M0JZ40"/>
<name>A0A3M0JZ40_HIRRU</name>
<dbReference type="Proteomes" id="UP000269221">
    <property type="component" value="Unassembled WGS sequence"/>
</dbReference>
<feature type="compositionally biased region" description="Basic and acidic residues" evidence="1">
    <location>
        <begin position="172"/>
        <end position="181"/>
    </location>
</feature>
<dbReference type="EMBL" id="QRBI01000123">
    <property type="protein sequence ID" value="RMC05421.1"/>
    <property type="molecule type" value="Genomic_DNA"/>
</dbReference>
<keyword evidence="3" id="KW-1185">Reference proteome</keyword>
<evidence type="ECO:0000313" key="3">
    <source>
        <dbReference type="Proteomes" id="UP000269221"/>
    </source>
</evidence>
<evidence type="ECO:0000256" key="1">
    <source>
        <dbReference type="SAM" id="MobiDB-lite"/>
    </source>
</evidence>
<feature type="region of interest" description="Disordered" evidence="1">
    <location>
        <begin position="172"/>
        <end position="196"/>
    </location>
</feature>
<dbReference type="AlphaFoldDB" id="A0A3M0JZ40"/>
<gene>
    <name evidence="2" type="ORF">DUI87_18613</name>
</gene>
<sequence>MCTHCPGGQTCPGLPPKQRGQLGEGGDSVLLLLSGETPPAVLHPALTSPAQEGHGTVGASAEKATKLVRGVKNISCEEKLREFGLCSLEKRWFRGDLISAFQYLKGTCKKDTERHFRRTCSNRIKSNGAKLKEDKFRLDIGKKILYYEGGETLKQVSQSSCGCLTSGDVQDQAERDSKQPDLVKGSCGHGEDLGNR</sequence>
<comment type="caution">
    <text evidence="2">The sequence shown here is derived from an EMBL/GenBank/DDBJ whole genome shotgun (WGS) entry which is preliminary data.</text>
</comment>
<organism evidence="2 3">
    <name type="scientific">Hirundo rustica rustica</name>
    <dbReference type="NCBI Taxonomy" id="333673"/>
    <lineage>
        <taxon>Eukaryota</taxon>
        <taxon>Metazoa</taxon>
        <taxon>Chordata</taxon>
        <taxon>Craniata</taxon>
        <taxon>Vertebrata</taxon>
        <taxon>Euteleostomi</taxon>
        <taxon>Archelosauria</taxon>
        <taxon>Archosauria</taxon>
        <taxon>Dinosauria</taxon>
        <taxon>Saurischia</taxon>
        <taxon>Theropoda</taxon>
        <taxon>Coelurosauria</taxon>
        <taxon>Aves</taxon>
        <taxon>Neognathae</taxon>
        <taxon>Neoaves</taxon>
        <taxon>Telluraves</taxon>
        <taxon>Australaves</taxon>
        <taxon>Passeriformes</taxon>
        <taxon>Sylvioidea</taxon>
        <taxon>Hirundinidae</taxon>
        <taxon>Hirundo</taxon>
    </lineage>
</organism>
<evidence type="ECO:0000313" key="2">
    <source>
        <dbReference type="EMBL" id="RMC05421.1"/>
    </source>
</evidence>
<accession>A0A3M0JZ40</accession>
<dbReference type="OrthoDB" id="9400401at2759"/>
<protein>
    <submittedName>
        <fullName evidence="2">Uncharacterized protein</fullName>
    </submittedName>
</protein>
<proteinExistence type="predicted"/>
<reference evidence="2 3" key="1">
    <citation type="submission" date="2018-07" db="EMBL/GenBank/DDBJ databases">
        <title>A high quality draft genome assembly of the barn swallow (H. rustica rustica).</title>
        <authorList>
            <person name="Formenti G."/>
            <person name="Chiara M."/>
            <person name="Poveda L."/>
            <person name="Francoijs K.-J."/>
            <person name="Bonisoli-Alquati A."/>
            <person name="Canova L."/>
            <person name="Gianfranceschi L."/>
            <person name="Horner D.S."/>
            <person name="Saino N."/>
        </authorList>
    </citation>
    <scope>NUCLEOTIDE SEQUENCE [LARGE SCALE GENOMIC DNA]</scope>
    <source>
        <strain evidence="2">Chelidonia</strain>
        <tissue evidence="2">Blood</tissue>
    </source>
</reference>